<dbReference type="PROSITE" id="PS50255">
    <property type="entry name" value="CYTOCHROME_B5_2"/>
    <property type="match status" value="1"/>
</dbReference>
<keyword evidence="10 14" id="KW-0472">Membrane</keyword>
<keyword evidence="9 14" id="KW-0408">Iron</keyword>
<dbReference type="PRINTS" id="PR00363">
    <property type="entry name" value="CYTOCHROMEB5"/>
</dbReference>
<dbReference type="Gene3D" id="3.10.120.10">
    <property type="entry name" value="Cytochrome b5-like heme/steroid binding domain"/>
    <property type="match status" value="1"/>
</dbReference>
<dbReference type="SMART" id="SM01117">
    <property type="entry name" value="Cyt-b5"/>
    <property type="match status" value="1"/>
</dbReference>
<dbReference type="PANTHER" id="PTHR19359">
    <property type="entry name" value="CYTOCHROME B5"/>
    <property type="match status" value="1"/>
</dbReference>
<keyword evidence="5 14" id="KW-0479">Metal-binding</keyword>
<sequence length="133" mass="14782">MPDISMSDVQEHNTRDSAWTVIDDKVYDLTNFLAEHPGGEEVLLERAGKDATQAFKDVNHSEDAQELKEKYFVGNLHKPRESIASNNASTSTPIISDQPQGQNFKFEFCPLKALVGVSIGVLTIGLFKGFLKR</sequence>
<dbReference type="InterPro" id="IPR001199">
    <property type="entry name" value="Cyt_B5-like_heme/steroid-bd"/>
</dbReference>
<dbReference type="GO" id="GO:0005789">
    <property type="term" value="C:endoplasmic reticulum membrane"/>
    <property type="evidence" value="ECO:0007669"/>
    <property type="project" value="UniProtKB-SubCell"/>
</dbReference>
<accession>A0ABD2PWP9</accession>
<evidence type="ECO:0000259" key="15">
    <source>
        <dbReference type="PROSITE" id="PS50255"/>
    </source>
</evidence>
<dbReference type="InterPro" id="IPR036400">
    <property type="entry name" value="Cyt_B5-like_heme/steroid_sf"/>
</dbReference>
<comment type="subcellular location">
    <subcellularLocation>
        <location evidence="1">Endoplasmic reticulum membrane</location>
        <topology evidence="1">Single-pass membrane protein</topology>
        <orientation evidence="1">Cytoplasmic side</orientation>
    </subcellularLocation>
    <subcellularLocation>
        <location evidence="11">Microsome membrane</location>
        <topology evidence="11">Single-pass membrane protein</topology>
        <orientation evidence="11">Cytoplasmic side</orientation>
    </subcellularLocation>
</comment>
<feature type="domain" description="Cytochrome b5 heme-binding" evidence="15">
    <location>
        <begin position="1"/>
        <end position="77"/>
    </location>
</feature>
<dbReference type="PROSITE" id="PS00191">
    <property type="entry name" value="CYTOCHROME_B5_1"/>
    <property type="match status" value="1"/>
</dbReference>
<keyword evidence="2" id="KW-0813">Transport</keyword>
<evidence type="ECO:0000256" key="1">
    <source>
        <dbReference type="ARBA" id="ARBA00004131"/>
    </source>
</evidence>
<evidence type="ECO:0000256" key="13">
    <source>
        <dbReference type="ARBA" id="ARBA00039806"/>
    </source>
</evidence>
<dbReference type="SUPFAM" id="SSF55856">
    <property type="entry name" value="Cytochrome b5-like heme/steroid binding domain"/>
    <property type="match status" value="1"/>
</dbReference>
<reference evidence="16 17" key="1">
    <citation type="submission" date="2024-11" db="EMBL/GenBank/DDBJ databases">
        <title>Adaptive evolution of stress response genes in parasites aligns with host niche diversity.</title>
        <authorList>
            <person name="Hahn C."/>
            <person name="Resl P."/>
        </authorList>
    </citation>
    <scope>NUCLEOTIDE SEQUENCE [LARGE SCALE GENOMIC DNA]</scope>
    <source>
        <strain evidence="16">EGGRZ-B1_66</strain>
        <tissue evidence="16">Body</tissue>
    </source>
</reference>
<evidence type="ECO:0000256" key="2">
    <source>
        <dbReference type="ARBA" id="ARBA00022448"/>
    </source>
</evidence>
<dbReference type="InterPro" id="IPR050668">
    <property type="entry name" value="Cytochrome_b5"/>
</dbReference>
<evidence type="ECO:0000256" key="10">
    <source>
        <dbReference type="ARBA" id="ARBA00023136"/>
    </source>
</evidence>
<proteinExistence type="inferred from homology"/>
<dbReference type="GO" id="GO:0046872">
    <property type="term" value="F:metal ion binding"/>
    <property type="evidence" value="ECO:0007669"/>
    <property type="project" value="UniProtKB-UniRule"/>
</dbReference>
<evidence type="ECO:0000313" key="17">
    <source>
        <dbReference type="Proteomes" id="UP001626550"/>
    </source>
</evidence>
<evidence type="ECO:0000256" key="7">
    <source>
        <dbReference type="ARBA" id="ARBA00022848"/>
    </source>
</evidence>
<evidence type="ECO:0000256" key="9">
    <source>
        <dbReference type="ARBA" id="ARBA00023004"/>
    </source>
</evidence>
<dbReference type="Proteomes" id="UP001626550">
    <property type="component" value="Unassembled WGS sequence"/>
</dbReference>
<keyword evidence="17" id="KW-1185">Reference proteome</keyword>
<dbReference type="EMBL" id="JBJKFK010002615">
    <property type="protein sequence ID" value="KAL3310856.1"/>
    <property type="molecule type" value="Genomic_DNA"/>
</dbReference>
<dbReference type="Pfam" id="PF00173">
    <property type="entry name" value="Cyt-b5"/>
    <property type="match status" value="1"/>
</dbReference>
<evidence type="ECO:0000256" key="3">
    <source>
        <dbReference type="ARBA" id="ARBA00022617"/>
    </source>
</evidence>
<evidence type="ECO:0000256" key="8">
    <source>
        <dbReference type="ARBA" id="ARBA00022982"/>
    </source>
</evidence>
<comment type="similarity">
    <text evidence="12 14">Belongs to the cytochrome b5 family.</text>
</comment>
<evidence type="ECO:0000256" key="11">
    <source>
        <dbReference type="ARBA" id="ARBA00037877"/>
    </source>
</evidence>
<dbReference type="FunFam" id="3.10.120.10:FF:000002">
    <property type="entry name" value="Cytochrome b5 type B"/>
    <property type="match status" value="1"/>
</dbReference>
<keyword evidence="8" id="KW-0249">Electron transport</keyword>
<evidence type="ECO:0000256" key="14">
    <source>
        <dbReference type="RuleBase" id="RU362121"/>
    </source>
</evidence>
<dbReference type="InterPro" id="IPR018506">
    <property type="entry name" value="Cyt_B5_heme-BS"/>
</dbReference>
<dbReference type="AlphaFoldDB" id="A0ABD2PWP9"/>
<protein>
    <recommendedName>
        <fullName evidence="13">Cytochrome b5</fullName>
    </recommendedName>
</protein>
<dbReference type="PANTHER" id="PTHR19359:SF150">
    <property type="entry name" value="CYTOCHROME B5"/>
    <property type="match status" value="1"/>
</dbReference>
<evidence type="ECO:0000256" key="12">
    <source>
        <dbReference type="ARBA" id="ARBA00038168"/>
    </source>
</evidence>
<keyword evidence="3 14" id="KW-0349">Heme</keyword>
<evidence type="ECO:0000256" key="6">
    <source>
        <dbReference type="ARBA" id="ARBA00022824"/>
    </source>
</evidence>
<name>A0ABD2PWP9_9PLAT</name>
<evidence type="ECO:0000256" key="4">
    <source>
        <dbReference type="ARBA" id="ARBA00022692"/>
    </source>
</evidence>
<keyword evidence="14" id="KW-1133">Transmembrane helix</keyword>
<keyword evidence="7" id="KW-0492">Microsome</keyword>
<dbReference type="GO" id="GO:0020037">
    <property type="term" value="F:heme binding"/>
    <property type="evidence" value="ECO:0007669"/>
    <property type="project" value="UniProtKB-UniRule"/>
</dbReference>
<evidence type="ECO:0000256" key="5">
    <source>
        <dbReference type="ARBA" id="ARBA00022723"/>
    </source>
</evidence>
<feature type="transmembrane region" description="Helical" evidence="14">
    <location>
        <begin position="113"/>
        <end position="131"/>
    </location>
</feature>
<keyword evidence="6" id="KW-0256">Endoplasmic reticulum</keyword>
<evidence type="ECO:0000313" key="16">
    <source>
        <dbReference type="EMBL" id="KAL3310856.1"/>
    </source>
</evidence>
<gene>
    <name evidence="16" type="primary">CYB5A</name>
    <name evidence="16" type="ORF">Ciccas_010571</name>
</gene>
<keyword evidence="4 14" id="KW-0812">Transmembrane</keyword>
<comment type="caution">
    <text evidence="16">The sequence shown here is derived from an EMBL/GenBank/DDBJ whole genome shotgun (WGS) entry which is preliminary data.</text>
</comment>
<organism evidence="16 17">
    <name type="scientific">Cichlidogyrus casuarinus</name>
    <dbReference type="NCBI Taxonomy" id="1844966"/>
    <lineage>
        <taxon>Eukaryota</taxon>
        <taxon>Metazoa</taxon>
        <taxon>Spiralia</taxon>
        <taxon>Lophotrochozoa</taxon>
        <taxon>Platyhelminthes</taxon>
        <taxon>Monogenea</taxon>
        <taxon>Monopisthocotylea</taxon>
        <taxon>Dactylogyridea</taxon>
        <taxon>Ancyrocephalidae</taxon>
        <taxon>Cichlidogyrus</taxon>
    </lineage>
</organism>